<dbReference type="SUPFAM" id="SSF53720">
    <property type="entry name" value="ALDH-like"/>
    <property type="match status" value="1"/>
</dbReference>
<evidence type="ECO:0000259" key="2">
    <source>
        <dbReference type="Pfam" id="PF00171"/>
    </source>
</evidence>
<keyword evidence="4" id="KW-1185">Reference proteome</keyword>
<dbReference type="PANTHER" id="PTHR43353">
    <property type="entry name" value="SUCCINATE-SEMIALDEHYDE DEHYDROGENASE, MITOCHONDRIAL"/>
    <property type="match status" value="1"/>
</dbReference>
<dbReference type="InterPro" id="IPR016163">
    <property type="entry name" value="Ald_DH_C"/>
</dbReference>
<dbReference type="CDD" id="cd07129">
    <property type="entry name" value="ALDH_KGSADH"/>
    <property type="match status" value="1"/>
</dbReference>
<dbReference type="InterPro" id="IPR050740">
    <property type="entry name" value="Aldehyde_DH_Superfamily"/>
</dbReference>
<protein>
    <submittedName>
        <fullName evidence="3">NADP-dependent aldehyde dehydrogenase</fullName>
        <ecNumber evidence="3">1.2.1.4</ecNumber>
    </submittedName>
</protein>
<dbReference type="GO" id="GO:0033721">
    <property type="term" value="F:aldehyde dehydrogenase (NADP+) activity"/>
    <property type="evidence" value="ECO:0007669"/>
    <property type="project" value="UniProtKB-EC"/>
</dbReference>
<keyword evidence="1 3" id="KW-0560">Oxidoreductase</keyword>
<name>A0A839QHQ2_9MICC</name>
<accession>A0A839QHQ2</accession>
<dbReference type="InterPro" id="IPR016161">
    <property type="entry name" value="Ald_DH/histidinol_DH"/>
</dbReference>
<dbReference type="InterPro" id="IPR044151">
    <property type="entry name" value="ALDH_KGSADH"/>
</dbReference>
<dbReference type="Pfam" id="PF00171">
    <property type="entry name" value="Aldedh"/>
    <property type="match status" value="1"/>
</dbReference>
<dbReference type="Proteomes" id="UP000523000">
    <property type="component" value="Unassembled WGS sequence"/>
</dbReference>
<dbReference type="RefSeq" id="WP_183510910.1">
    <property type="nucleotide sequence ID" value="NZ_BAABGK010000001.1"/>
</dbReference>
<dbReference type="EC" id="1.2.1.4" evidence="3"/>
<gene>
    <name evidence="3" type="ORF">E9229_001900</name>
</gene>
<dbReference type="PANTHER" id="PTHR43353:SF3">
    <property type="entry name" value="ALDEHYDE DEHYDROGENASE-RELATED"/>
    <property type="match status" value="1"/>
</dbReference>
<evidence type="ECO:0000313" key="4">
    <source>
        <dbReference type="Proteomes" id="UP000523000"/>
    </source>
</evidence>
<dbReference type="InterPro" id="IPR015590">
    <property type="entry name" value="Aldehyde_DH_dom"/>
</dbReference>
<organism evidence="3 4">
    <name type="scientific">Paeniglutamicibacter cryotolerans</name>
    <dbReference type="NCBI Taxonomy" id="670079"/>
    <lineage>
        <taxon>Bacteria</taxon>
        <taxon>Bacillati</taxon>
        <taxon>Actinomycetota</taxon>
        <taxon>Actinomycetes</taxon>
        <taxon>Micrococcales</taxon>
        <taxon>Micrococcaceae</taxon>
        <taxon>Paeniglutamicibacter</taxon>
    </lineage>
</organism>
<proteinExistence type="predicted"/>
<feature type="domain" description="Aldehyde dehydrogenase" evidence="2">
    <location>
        <begin position="20"/>
        <end position="459"/>
    </location>
</feature>
<dbReference type="Gene3D" id="3.40.605.10">
    <property type="entry name" value="Aldehyde Dehydrogenase, Chain A, domain 1"/>
    <property type="match status" value="1"/>
</dbReference>
<dbReference type="EMBL" id="JACHVS010000001">
    <property type="protein sequence ID" value="MBB2995709.1"/>
    <property type="molecule type" value="Genomic_DNA"/>
</dbReference>
<dbReference type="Gene3D" id="3.40.309.10">
    <property type="entry name" value="Aldehyde Dehydrogenase, Chain A, domain 2"/>
    <property type="match status" value="1"/>
</dbReference>
<sequence>MTIIASSIIAREHLAGTAGAVQGINPATGEVLEPVFTFVDENAVDQAAEAAWAAFDTYRATSPEARAAFLELIARNIEQDGERIISRAVQESGLPLGRLTGELGRTANQLRLFAGELRLGAHQEVRINAAQPNRTPAPAPDMRQRQIPLGPVAVFGASNFPLAFSTAGGDTASALAAGCPVIVKAHNAHPGTASLVGQAVSAAVKEAGLPAGVFSQVFGAGSAVGQHLVAHPRIKAVGFTGSQGAGLALMRTAAARPEPIPVYAEMSSINPVVVFPSALSAGMTALATGFVGSLTMGSGQFCTNPGLVFVPANDQGFAAAAGAALQELNGQTMLTPGICESYRQGVSRLAGTPGVSAVSEGQEVAGKNAPAPVLFQTDTATLRSTPDLQEEIFGSAALLVRYNDAADLASALESLQGQLTASVQANDEDAEAARSILPILERKVGRILFNGWPTGVEVNDTIVHGGPFPATSDSRTTSVGSLAIYRFQRPVSYQNVPAALLPEALQDANPWSLPRRIDGALNA</sequence>
<dbReference type="InterPro" id="IPR016162">
    <property type="entry name" value="Ald_DH_N"/>
</dbReference>
<evidence type="ECO:0000256" key="1">
    <source>
        <dbReference type="ARBA" id="ARBA00023002"/>
    </source>
</evidence>
<dbReference type="AlphaFoldDB" id="A0A839QHQ2"/>
<evidence type="ECO:0000313" key="3">
    <source>
        <dbReference type="EMBL" id="MBB2995709.1"/>
    </source>
</evidence>
<comment type="caution">
    <text evidence="3">The sequence shown here is derived from an EMBL/GenBank/DDBJ whole genome shotgun (WGS) entry which is preliminary data.</text>
</comment>
<reference evidence="3 4" key="1">
    <citation type="submission" date="2020-08" db="EMBL/GenBank/DDBJ databases">
        <title>Sequencing the genomes of 1000 actinobacteria strains.</title>
        <authorList>
            <person name="Klenk H.-P."/>
        </authorList>
    </citation>
    <scope>NUCLEOTIDE SEQUENCE [LARGE SCALE GENOMIC DNA]</scope>
    <source>
        <strain evidence="3 4">DSM 22826</strain>
    </source>
</reference>